<dbReference type="OrthoDB" id="1894652at2759"/>
<dbReference type="GO" id="GO:0005789">
    <property type="term" value="C:endoplasmic reticulum membrane"/>
    <property type="evidence" value="ECO:0007669"/>
    <property type="project" value="UniProtKB-SubCell"/>
</dbReference>
<keyword evidence="8" id="KW-0472">Membrane</keyword>
<evidence type="ECO:0000313" key="10">
    <source>
        <dbReference type="EMBL" id="TPP58615.1"/>
    </source>
</evidence>
<keyword evidence="4" id="KW-0812">Transmembrane</keyword>
<protein>
    <recommendedName>
        <fullName evidence="3">ER membrane protein complex subunit 10</fullName>
    </recommendedName>
</protein>
<accession>A0A504YE93</accession>
<dbReference type="Pfam" id="PF21203">
    <property type="entry name" value="ECM10"/>
    <property type="match status" value="1"/>
</dbReference>
<comment type="subcellular location">
    <subcellularLocation>
        <location evidence="1">Endoplasmic reticulum membrane</location>
        <topology evidence="1">Single-pass type I membrane protein</topology>
    </subcellularLocation>
</comment>
<dbReference type="PANTHER" id="PTHR21397">
    <property type="entry name" value="CHROMATIN COMPLEXES SUBUNIT BAP18-RELATED"/>
    <property type="match status" value="1"/>
</dbReference>
<dbReference type="PANTHER" id="PTHR21397:SF4">
    <property type="entry name" value="ER MEMBRANE PROTEIN COMPLEX SUBUNIT 10"/>
    <property type="match status" value="1"/>
</dbReference>
<evidence type="ECO:0000256" key="5">
    <source>
        <dbReference type="ARBA" id="ARBA00022729"/>
    </source>
</evidence>
<evidence type="ECO:0000256" key="6">
    <source>
        <dbReference type="ARBA" id="ARBA00022824"/>
    </source>
</evidence>
<dbReference type="Proteomes" id="UP000316759">
    <property type="component" value="Unassembled WGS sequence"/>
</dbReference>
<evidence type="ECO:0000256" key="1">
    <source>
        <dbReference type="ARBA" id="ARBA00004115"/>
    </source>
</evidence>
<evidence type="ECO:0000313" key="11">
    <source>
        <dbReference type="Proteomes" id="UP000316759"/>
    </source>
</evidence>
<keyword evidence="11" id="KW-1185">Reference proteome</keyword>
<comment type="similarity">
    <text evidence="2">Belongs to the EMC10 family.</text>
</comment>
<keyword evidence="6" id="KW-0256">Endoplasmic reticulum</keyword>
<evidence type="ECO:0000256" key="2">
    <source>
        <dbReference type="ARBA" id="ARBA00007695"/>
    </source>
</evidence>
<dbReference type="STRING" id="46835.A0A504YE93"/>
<name>A0A504YE93_FASGI</name>
<feature type="chain" id="PRO_5021398109" description="ER membrane protein complex subunit 10" evidence="9">
    <location>
        <begin position="26"/>
        <end position="228"/>
    </location>
</feature>
<evidence type="ECO:0000256" key="4">
    <source>
        <dbReference type="ARBA" id="ARBA00022692"/>
    </source>
</evidence>
<evidence type="ECO:0000256" key="9">
    <source>
        <dbReference type="SAM" id="SignalP"/>
    </source>
</evidence>
<keyword evidence="5 9" id="KW-0732">Signal</keyword>
<organism evidence="10 11">
    <name type="scientific">Fasciola gigantica</name>
    <name type="common">Giant liver fluke</name>
    <dbReference type="NCBI Taxonomy" id="46835"/>
    <lineage>
        <taxon>Eukaryota</taxon>
        <taxon>Metazoa</taxon>
        <taxon>Spiralia</taxon>
        <taxon>Lophotrochozoa</taxon>
        <taxon>Platyhelminthes</taxon>
        <taxon>Trematoda</taxon>
        <taxon>Digenea</taxon>
        <taxon>Plagiorchiida</taxon>
        <taxon>Echinostomata</taxon>
        <taxon>Echinostomatoidea</taxon>
        <taxon>Fasciolidae</taxon>
        <taxon>Fasciola</taxon>
    </lineage>
</organism>
<proteinExistence type="inferred from homology"/>
<evidence type="ECO:0000256" key="7">
    <source>
        <dbReference type="ARBA" id="ARBA00022989"/>
    </source>
</evidence>
<dbReference type="EMBL" id="SUNJ01011797">
    <property type="protein sequence ID" value="TPP58615.1"/>
    <property type="molecule type" value="Genomic_DNA"/>
</dbReference>
<evidence type="ECO:0000256" key="3">
    <source>
        <dbReference type="ARBA" id="ARBA00020105"/>
    </source>
</evidence>
<evidence type="ECO:0000256" key="8">
    <source>
        <dbReference type="ARBA" id="ARBA00023136"/>
    </source>
</evidence>
<feature type="signal peptide" evidence="9">
    <location>
        <begin position="1"/>
        <end position="25"/>
    </location>
</feature>
<reference evidence="10 11" key="1">
    <citation type="submission" date="2019-04" db="EMBL/GenBank/DDBJ databases">
        <title>Annotation for the trematode Fasciola gigantica.</title>
        <authorList>
            <person name="Choi Y.-J."/>
        </authorList>
    </citation>
    <scope>NUCLEOTIDE SEQUENCE [LARGE SCALE GENOMIC DNA]</scope>
    <source>
        <strain evidence="10">Uganda_cow_1</strain>
    </source>
</reference>
<dbReference type="CDD" id="cd22209">
    <property type="entry name" value="EMC10"/>
    <property type="match status" value="1"/>
</dbReference>
<comment type="caution">
    <text evidence="10">The sequence shown here is derived from an EMBL/GenBank/DDBJ whole genome shotgun (WGS) entry which is preliminary data.</text>
</comment>
<gene>
    <name evidence="10" type="ORF">FGIG_03352</name>
</gene>
<sequence>MNVCSFDLVLVTYFILFLEFKSSLASLTLPLEHSLDDGQTFKQIRTIALHPSAGILTLEATGFSMTEQDEQKLLDLSRKNDLYHVRIRLSDSDVLESSVPACQLVGSAMKAKLVVSVNDHGSPIAVHLATSLFECHPAKISSRLPTLSLTLDVQRPTVGASPETLRYLQRLEKQREEMARAEQGDNRSFFAKYWTYIVPAVILFLVISSVQDAGSSGGNGGGGGAGGR</sequence>
<dbReference type="AlphaFoldDB" id="A0A504YE93"/>
<keyword evidence="7" id="KW-1133">Transmembrane helix</keyword>